<evidence type="ECO:0000313" key="3">
    <source>
        <dbReference type="WBParaSite" id="SCUD_0001177601-mRNA-1"/>
    </source>
</evidence>
<gene>
    <name evidence="1" type="ORF">SCUD_LOCUS11776</name>
</gene>
<reference evidence="1 2" key="2">
    <citation type="submission" date="2018-11" db="EMBL/GenBank/DDBJ databases">
        <authorList>
            <consortium name="Pathogen Informatics"/>
        </authorList>
    </citation>
    <scope>NUCLEOTIDE SEQUENCE [LARGE SCALE GENOMIC DNA]</scope>
    <source>
        <strain evidence="1">Dakar</strain>
        <strain evidence="2">Dakar, Senegal</strain>
    </source>
</reference>
<dbReference type="Proteomes" id="UP000279833">
    <property type="component" value="Unassembled WGS sequence"/>
</dbReference>
<evidence type="ECO:0000313" key="2">
    <source>
        <dbReference type="Proteomes" id="UP000279833"/>
    </source>
</evidence>
<keyword evidence="2" id="KW-1185">Reference proteome</keyword>
<protein>
    <submittedName>
        <fullName evidence="1 3">Uncharacterized protein</fullName>
    </submittedName>
</protein>
<evidence type="ECO:0000313" key="1">
    <source>
        <dbReference type="EMBL" id="VDP46045.1"/>
    </source>
</evidence>
<name>A0A183K9U3_9TREM</name>
<dbReference type="AlphaFoldDB" id="A0A183K9U3"/>
<sequence>MASPRGLAGVGIALSMKEEQALLEWIPVSSRLCVVRLNSS</sequence>
<organism evidence="3">
    <name type="scientific">Schistosoma curassoni</name>
    <dbReference type="NCBI Taxonomy" id="6186"/>
    <lineage>
        <taxon>Eukaryota</taxon>
        <taxon>Metazoa</taxon>
        <taxon>Spiralia</taxon>
        <taxon>Lophotrochozoa</taxon>
        <taxon>Platyhelminthes</taxon>
        <taxon>Trematoda</taxon>
        <taxon>Digenea</taxon>
        <taxon>Strigeidida</taxon>
        <taxon>Schistosomatoidea</taxon>
        <taxon>Schistosomatidae</taxon>
        <taxon>Schistosoma</taxon>
    </lineage>
</organism>
<reference evidence="3" key="1">
    <citation type="submission" date="2016-06" db="UniProtKB">
        <authorList>
            <consortium name="WormBaseParasite"/>
        </authorList>
    </citation>
    <scope>IDENTIFICATION</scope>
</reference>
<dbReference type="WBParaSite" id="SCUD_0001177601-mRNA-1">
    <property type="protein sequence ID" value="SCUD_0001177601-mRNA-1"/>
    <property type="gene ID" value="SCUD_0001177601"/>
</dbReference>
<proteinExistence type="predicted"/>
<accession>A0A183K9U3</accession>
<dbReference type="STRING" id="6186.A0A183K9U3"/>
<dbReference type="EMBL" id="UZAK01034645">
    <property type="protein sequence ID" value="VDP46045.1"/>
    <property type="molecule type" value="Genomic_DNA"/>
</dbReference>